<name>D4ANU3_ARTBC</name>
<dbReference type="Proteomes" id="UP000008866">
    <property type="component" value="Unassembled WGS sequence"/>
</dbReference>
<dbReference type="AlphaFoldDB" id="D4ANU3"/>
<dbReference type="GeneID" id="9525880"/>
<organism evidence="2 3">
    <name type="scientific">Arthroderma benhamiae (strain ATCC MYA-4681 / CBS 112371)</name>
    <name type="common">Trichophyton mentagrophytes</name>
    <dbReference type="NCBI Taxonomy" id="663331"/>
    <lineage>
        <taxon>Eukaryota</taxon>
        <taxon>Fungi</taxon>
        <taxon>Dikarya</taxon>
        <taxon>Ascomycota</taxon>
        <taxon>Pezizomycotina</taxon>
        <taxon>Eurotiomycetes</taxon>
        <taxon>Eurotiomycetidae</taxon>
        <taxon>Onygenales</taxon>
        <taxon>Arthrodermataceae</taxon>
        <taxon>Trichophyton</taxon>
    </lineage>
</organism>
<proteinExistence type="predicted"/>
<gene>
    <name evidence="2" type="ORF">ARB_05910</name>
</gene>
<feature type="region of interest" description="Disordered" evidence="1">
    <location>
        <begin position="57"/>
        <end position="80"/>
    </location>
</feature>
<evidence type="ECO:0000256" key="1">
    <source>
        <dbReference type="SAM" id="MobiDB-lite"/>
    </source>
</evidence>
<dbReference type="KEGG" id="abe:ARB_05910"/>
<reference evidence="3" key="1">
    <citation type="journal article" date="2011" name="Genome Biol.">
        <title>Comparative and functional genomics provide insights into the pathogenicity of dermatophytic fungi.</title>
        <authorList>
            <person name="Burmester A."/>
            <person name="Shelest E."/>
            <person name="Gloeckner G."/>
            <person name="Heddergott C."/>
            <person name="Schindler S."/>
            <person name="Staib P."/>
            <person name="Heidel A."/>
            <person name="Felder M."/>
            <person name="Petzold A."/>
            <person name="Szafranski K."/>
            <person name="Feuermann M."/>
            <person name="Pedruzzi I."/>
            <person name="Priebe S."/>
            <person name="Groth M."/>
            <person name="Winkler R."/>
            <person name="Li W."/>
            <person name="Kniemeyer O."/>
            <person name="Schroeckh V."/>
            <person name="Hertweck C."/>
            <person name="Hube B."/>
            <person name="White T.C."/>
            <person name="Platzer M."/>
            <person name="Guthke R."/>
            <person name="Heitman J."/>
            <person name="Woestemeyer J."/>
            <person name="Zipfel P.F."/>
            <person name="Monod M."/>
            <person name="Brakhage A.A."/>
        </authorList>
    </citation>
    <scope>NUCLEOTIDE SEQUENCE [LARGE SCALE GENOMIC DNA]</scope>
    <source>
        <strain evidence="3">ATCC MYA-4681 / CBS 112371</strain>
    </source>
</reference>
<dbReference type="RefSeq" id="XP_003015599.1">
    <property type="nucleotide sequence ID" value="XM_003015553.1"/>
</dbReference>
<evidence type="ECO:0000313" key="2">
    <source>
        <dbReference type="EMBL" id="EFE34954.1"/>
    </source>
</evidence>
<sequence>MYKITPIYKPSMVPTCLPALLQQFLKQVGFLPSIQQWPNGSDMGSVFAEVAGSSKDLKGESKENNGGELHLAGGSFGIID</sequence>
<keyword evidence="3" id="KW-1185">Reference proteome</keyword>
<comment type="caution">
    <text evidence="2">The sequence shown here is derived from an EMBL/GenBank/DDBJ whole genome shotgun (WGS) entry which is preliminary data.</text>
</comment>
<accession>D4ANU3</accession>
<evidence type="ECO:0000313" key="3">
    <source>
        <dbReference type="Proteomes" id="UP000008866"/>
    </source>
</evidence>
<protein>
    <submittedName>
        <fullName evidence="2">Uncharacterized protein</fullName>
    </submittedName>
</protein>
<dbReference type="HOGENOM" id="CLU_2589250_0_0_1"/>
<dbReference type="EMBL" id="ABSU01000004">
    <property type="protein sequence ID" value="EFE34954.1"/>
    <property type="molecule type" value="Genomic_DNA"/>
</dbReference>